<feature type="compositionally biased region" description="Polar residues" evidence="1">
    <location>
        <begin position="11"/>
        <end position="20"/>
    </location>
</feature>
<reference evidence="3 4" key="1">
    <citation type="journal article" date="2019" name="Sci. Rep.">
        <title>Orb-weaving spider Araneus ventricosus genome elucidates the spidroin gene catalogue.</title>
        <authorList>
            <person name="Kono N."/>
            <person name="Nakamura H."/>
            <person name="Ohtoshi R."/>
            <person name="Moran D.A.P."/>
            <person name="Shinohara A."/>
            <person name="Yoshida Y."/>
            <person name="Fujiwara M."/>
            <person name="Mori M."/>
            <person name="Tomita M."/>
            <person name="Arakawa K."/>
        </authorList>
    </citation>
    <scope>NUCLEOTIDE SEQUENCE [LARGE SCALE GENOMIC DNA]</scope>
</reference>
<feature type="region of interest" description="Disordered" evidence="1">
    <location>
        <begin position="1"/>
        <end position="20"/>
    </location>
</feature>
<accession>A0A4Y2CQQ0</accession>
<protein>
    <submittedName>
        <fullName evidence="3">Uncharacterized protein</fullName>
    </submittedName>
</protein>
<dbReference type="Proteomes" id="UP000499080">
    <property type="component" value="Unassembled WGS sequence"/>
</dbReference>
<name>A0A4Y2CQQ0_ARAVE</name>
<gene>
    <name evidence="2" type="ORF">AVEN_107347_1</name>
    <name evidence="3" type="ORF">AVEN_178646_1</name>
</gene>
<evidence type="ECO:0000313" key="4">
    <source>
        <dbReference type="Proteomes" id="UP000499080"/>
    </source>
</evidence>
<evidence type="ECO:0000313" key="3">
    <source>
        <dbReference type="EMBL" id="GBM06236.1"/>
    </source>
</evidence>
<dbReference type="OrthoDB" id="10042427at2759"/>
<dbReference type="EMBL" id="BGPR01163971">
    <property type="protein sequence ID" value="GBM06212.1"/>
    <property type="molecule type" value="Genomic_DNA"/>
</dbReference>
<keyword evidence="4" id="KW-1185">Reference proteome</keyword>
<dbReference type="AlphaFoldDB" id="A0A4Y2CQQ0"/>
<proteinExistence type="predicted"/>
<sequence length="78" mass="8918">MLSDGLIPLHDNTNTARTTQEMQRKFKWEVRTTLLQLRFGTHMCSRHLSGEKFSSESDVKTVVENWLNGQDVITAKPG</sequence>
<organism evidence="3 4">
    <name type="scientific">Araneus ventricosus</name>
    <name type="common">Orbweaver spider</name>
    <name type="synonym">Epeira ventricosa</name>
    <dbReference type="NCBI Taxonomy" id="182803"/>
    <lineage>
        <taxon>Eukaryota</taxon>
        <taxon>Metazoa</taxon>
        <taxon>Ecdysozoa</taxon>
        <taxon>Arthropoda</taxon>
        <taxon>Chelicerata</taxon>
        <taxon>Arachnida</taxon>
        <taxon>Araneae</taxon>
        <taxon>Araneomorphae</taxon>
        <taxon>Entelegynae</taxon>
        <taxon>Araneoidea</taxon>
        <taxon>Araneidae</taxon>
        <taxon>Araneus</taxon>
    </lineage>
</organism>
<dbReference type="EMBL" id="BGPR01163978">
    <property type="protein sequence ID" value="GBM06236.1"/>
    <property type="molecule type" value="Genomic_DNA"/>
</dbReference>
<evidence type="ECO:0000313" key="2">
    <source>
        <dbReference type="EMBL" id="GBM06212.1"/>
    </source>
</evidence>
<evidence type="ECO:0000256" key="1">
    <source>
        <dbReference type="SAM" id="MobiDB-lite"/>
    </source>
</evidence>
<comment type="caution">
    <text evidence="3">The sequence shown here is derived from an EMBL/GenBank/DDBJ whole genome shotgun (WGS) entry which is preliminary data.</text>
</comment>